<dbReference type="EMBL" id="VLKI01000018">
    <property type="protein sequence ID" value="TWH81015.1"/>
    <property type="molecule type" value="Genomic_DNA"/>
</dbReference>
<comment type="caution">
    <text evidence="2">The sequence shown here is derived from an EMBL/GenBank/DDBJ whole genome shotgun (WGS) entry which is preliminary data.</text>
</comment>
<proteinExistence type="predicted"/>
<organism evidence="2 3">
    <name type="scientific">Cytobacillus oceanisediminis</name>
    <dbReference type="NCBI Taxonomy" id="665099"/>
    <lineage>
        <taxon>Bacteria</taxon>
        <taxon>Bacillati</taxon>
        <taxon>Bacillota</taxon>
        <taxon>Bacilli</taxon>
        <taxon>Bacillales</taxon>
        <taxon>Bacillaceae</taxon>
        <taxon>Cytobacillus</taxon>
    </lineage>
</organism>
<reference evidence="2 3" key="1">
    <citation type="journal article" date="2015" name="Stand. Genomic Sci.">
        <title>Genomic Encyclopedia of Bacterial and Archaeal Type Strains, Phase III: the genomes of soil and plant-associated and newly described type strains.</title>
        <authorList>
            <person name="Whitman W.B."/>
            <person name="Woyke T."/>
            <person name="Klenk H.P."/>
            <person name="Zhou Y."/>
            <person name="Lilburn T.G."/>
            <person name="Beck B.J."/>
            <person name="De Vos P."/>
            <person name="Vandamme P."/>
            <person name="Eisen J.A."/>
            <person name="Garrity G."/>
            <person name="Hugenholtz P."/>
            <person name="Kyrpides N.C."/>
        </authorList>
    </citation>
    <scope>NUCLEOTIDE SEQUENCE [LARGE SCALE GENOMIC DNA]</scope>
    <source>
        <strain evidence="2 3">CGMCC 1.10115</strain>
    </source>
</reference>
<name>A0A562JDG4_9BACI</name>
<dbReference type="InterPro" id="IPR043718">
    <property type="entry name" value="DUF5659"/>
</dbReference>
<sequence length="60" mass="7170">MKNENDFVVFSQRLAGYLMMNGCKLLNMKADKRDSTKYVYFFPHTLYVLEHVNKYLSENN</sequence>
<evidence type="ECO:0000313" key="3">
    <source>
        <dbReference type="Proteomes" id="UP000318667"/>
    </source>
</evidence>
<protein>
    <recommendedName>
        <fullName evidence="1">DUF5659 domain-containing protein</fullName>
    </recommendedName>
</protein>
<accession>A0A562JDG4</accession>
<keyword evidence="3" id="KW-1185">Reference proteome</keyword>
<dbReference type="Proteomes" id="UP000318667">
    <property type="component" value="Unassembled WGS sequence"/>
</dbReference>
<evidence type="ECO:0000313" key="2">
    <source>
        <dbReference type="EMBL" id="TWH81015.1"/>
    </source>
</evidence>
<evidence type="ECO:0000259" key="1">
    <source>
        <dbReference type="Pfam" id="PF18903"/>
    </source>
</evidence>
<gene>
    <name evidence="2" type="ORF">IQ19_04432</name>
</gene>
<dbReference type="Pfam" id="PF18903">
    <property type="entry name" value="DUF5659"/>
    <property type="match status" value="1"/>
</dbReference>
<dbReference type="RefSeq" id="WP_415802804.1">
    <property type="nucleotide sequence ID" value="NZ_CBCSDC010000020.1"/>
</dbReference>
<feature type="domain" description="DUF5659" evidence="1">
    <location>
        <begin position="5"/>
        <end position="58"/>
    </location>
</feature>
<dbReference type="AlphaFoldDB" id="A0A562JDG4"/>